<name>A0A9P4GFK0_9PLEO</name>
<dbReference type="InterPro" id="IPR035992">
    <property type="entry name" value="Ricin_B-like_lectins"/>
</dbReference>
<gene>
    <name evidence="1" type="ORF">K460DRAFT_358049</name>
</gene>
<dbReference type="SUPFAM" id="SSF50370">
    <property type="entry name" value="Ricin B-like lectins"/>
    <property type="match status" value="1"/>
</dbReference>
<dbReference type="Proteomes" id="UP000800039">
    <property type="component" value="Unassembled WGS sequence"/>
</dbReference>
<comment type="caution">
    <text evidence="1">The sequence shown here is derived from an EMBL/GenBank/DDBJ whole genome shotgun (WGS) entry which is preliminary data.</text>
</comment>
<dbReference type="GeneID" id="63849332"/>
<reference evidence="1" key="1">
    <citation type="submission" date="2020-01" db="EMBL/GenBank/DDBJ databases">
        <authorList>
            <consortium name="DOE Joint Genome Institute"/>
            <person name="Haridas S."/>
            <person name="Albert R."/>
            <person name="Binder M."/>
            <person name="Bloem J."/>
            <person name="Labutti K."/>
            <person name="Salamov A."/>
            <person name="Andreopoulos B."/>
            <person name="Baker S.E."/>
            <person name="Barry K."/>
            <person name="Bills G."/>
            <person name="Bluhm B.H."/>
            <person name="Cannon C."/>
            <person name="Castanera R."/>
            <person name="Culley D.E."/>
            <person name="Daum C."/>
            <person name="Ezra D."/>
            <person name="Gonzalez J.B."/>
            <person name="Henrissat B."/>
            <person name="Kuo A."/>
            <person name="Liang C."/>
            <person name="Lipzen A."/>
            <person name="Lutzoni F."/>
            <person name="Magnuson J."/>
            <person name="Mondo S."/>
            <person name="Nolan M."/>
            <person name="Ohm R."/>
            <person name="Pangilinan J."/>
            <person name="Park H.-J."/>
            <person name="Ramirez L."/>
            <person name="Alfaro M."/>
            <person name="Sun H."/>
            <person name="Tritt A."/>
            <person name="Yoshinaga Y."/>
            <person name="Zwiers L.-H."/>
            <person name="Turgeon B.G."/>
            <person name="Goodwin S.B."/>
            <person name="Spatafora J.W."/>
            <person name="Crous P.W."/>
            <person name="Grigoriev I.V."/>
        </authorList>
    </citation>
    <scope>NUCLEOTIDE SEQUENCE</scope>
    <source>
        <strain evidence="1">CBS 394.84</strain>
    </source>
</reference>
<dbReference type="RefSeq" id="XP_040787015.1">
    <property type="nucleotide sequence ID" value="XM_040932080.1"/>
</dbReference>
<dbReference type="Gene3D" id="2.80.10.50">
    <property type="match status" value="1"/>
</dbReference>
<organism evidence="1 2">
    <name type="scientific">Cucurbitaria berberidis CBS 394.84</name>
    <dbReference type="NCBI Taxonomy" id="1168544"/>
    <lineage>
        <taxon>Eukaryota</taxon>
        <taxon>Fungi</taxon>
        <taxon>Dikarya</taxon>
        <taxon>Ascomycota</taxon>
        <taxon>Pezizomycotina</taxon>
        <taxon>Dothideomycetes</taxon>
        <taxon>Pleosporomycetidae</taxon>
        <taxon>Pleosporales</taxon>
        <taxon>Pleosporineae</taxon>
        <taxon>Cucurbitariaceae</taxon>
        <taxon>Cucurbitaria</taxon>
    </lineage>
</organism>
<protein>
    <recommendedName>
        <fullName evidence="3">Carbohydrate-binding module family 13 protein</fullName>
    </recommendedName>
</protein>
<dbReference type="OrthoDB" id="2131701at2759"/>
<accession>A0A9P4GFK0</accession>
<sequence>MASSSAHEKQREPKTKYVCGLKNVQAGTRLNVYNGKTCGWADGGEVRDQIWFLQPAGDNENGPFMITSNLTYKHVVAKGPYGVVELSDGSPNDSEAQWNLVPVGSNFSLVDPRISLWCSADKQCCSFTSVRFSNCVLDLAAGLTHNGVDIYCWPSHGGQNQQWTMIKY</sequence>
<evidence type="ECO:0008006" key="3">
    <source>
        <dbReference type="Google" id="ProtNLM"/>
    </source>
</evidence>
<keyword evidence="2" id="KW-1185">Reference proteome</keyword>
<dbReference type="AlphaFoldDB" id="A0A9P4GFK0"/>
<dbReference type="EMBL" id="ML976617">
    <property type="protein sequence ID" value="KAF1844452.1"/>
    <property type="molecule type" value="Genomic_DNA"/>
</dbReference>
<proteinExistence type="predicted"/>
<evidence type="ECO:0000313" key="2">
    <source>
        <dbReference type="Proteomes" id="UP000800039"/>
    </source>
</evidence>
<evidence type="ECO:0000313" key="1">
    <source>
        <dbReference type="EMBL" id="KAF1844452.1"/>
    </source>
</evidence>